<accession>A0ABP7HA95</accession>
<keyword evidence="2" id="KW-1185">Reference proteome</keyword>
<sequence>MRKDRPVAVGFPVGARLIRAAVERPDYQDAYAMQLRPGMPRDPAAWTGILRDAFPVVAREDGEVLMEVSAGGLDAWASIVVDAESVVLCSSVKTNAWRSRLYWGVVKRVHPFMARLMMVRTHRRLAALAAARNIT</sequence>
<name>A0ABP7HA95_9ACTN</name>
<comment type="caution">
    <text evidence="1">The sequence shown here is derived from an EMBL/GenBank/DDBJ whole genome shotgun (WGS) entry which is preliminary data.</text>
</comment>
<reference evidence="2" key="1">
    <citation type="journal article" date="2019" name="Int. J. Syst. Evol. Microbiol.">
        <title>The Global Catalogue of Microorganisms (GCM) 10K type strain sequencing project: providing services to taxonomists for standard genome sequencing and annotation.</title>
        <authorList>
            <consortium name="The Broad Institute Genomics Platform"/>
            <consortium name="The Broad Institute Genome Sequencing Center for Infectious Disease"/>
            <person name="Wu L."/>
            <person name="Ma J."/>
        </authorList>
    </citation>
    <scope>NUCLEOTIDE SEQUENCE [LARGE SCALE GENOMIC DNA]</scope>
    <source>
        <strain evidence="2">JCM 17138</strain>
    </source>
</reference>
<proteinExistence type="predicted"/>
<protein>
    <recommendedName>
        <fullName evidence="3">DUF2867 domain-containing protein</fullName>
    </recommendedName>
</protein>
<gene>
    <name evidence="1" type="ORF">GCM10022403_023670</name>
</gene>
<evidence type="ECO:0008006" key="3">
    <source>
        <dbReference type="Google" id="ProtNLM"/>
    </source>
</evidence>
<evidence type="ECO:0000313" key="1">
    <source>
        <dbReference type="EMBL" id="GAA3788491.1"/>
    </source>
</evidence>
<organism evidence="1 2">
    <name type="scientific">Streptomyces coacervatus</name>
    <dbReference type="NCBI Taxonomy" id="647381"/>
    <lineage>
        <taxon>Bacteria</taxon>
        <taxon>Bacillati</taxon>
        <taxon>Actinomycetota</taxon>
        <taxon>Actinomycetes</taxon>
        <taxon>Kitasatosporales</taxon>
        <taxon>Streptomycetaceae</taxon>
        <taxon>Streptomyces</taxon>
    </lineage>
</organism>
<dbReference type="RefSeq" id="WP_275771740.1">
    <property type="nucleotide sequence ID" value="NZ_BAABDE010000013.1"/>
</dbReference>
<dbReference type="Proteomes" id="UP001501009">
    <property type="component" value="Unassembled WGS sequence"/>
</dbReference>
<evidence type="ECO:0000313" key="2">
    <source>
        <dbReference type="Proteomes" id="UP001501009"/>
    </source>
</evidence>
<dbReference type="EMBL" id="BAABDE010000013">
    <property type="protein sequence ID" value="GAA3788491.1"/>
    <property type="molecule type" value="Genomic_DNA"/>
</dbReference>